<keyword evidence="3" id="KW-1185">Reference proteome</keyword>
<accession>A0A1C5G6Y9</accession>
<proteinExistence type="predicted"/>
<evidence type="ECO:0000313" key="3">
    <source>
        <dbReference type="Proteomes" id="UP000198251"/>
    </source>
</evidence>
<protein>
    <submittedName>
        <fullName evidence="2">Uncharacterized protein</fullName>
    </submittedName>
</protein>
<dbReference type="Proteomes" id="UP000198251">
    <property type="component" value="Chromosome I"/>
</dbReference>
<dbReference type="AlphaFoldDB" id="A0A1C5G6Y9"/>
<reference evidence="2 3" key="1">
    <citation type="submission" date="2016-06" db="EMBL/GenBank/DDBJ databases">
        <authorList>
            <person name="Kjaerup R.B."/>
            <person name="Dalgaard T.S."/>
            <person name="Juul-Madsen H.R."/>
        </authorList>
    </citation>
    <scope>NUCLEOTIDE SEQUENCE [LARGE SCALE GENOMIC DNA]</scope>
    <source>
        <strain evidence="2 3">DSM 43913</strain>
    </source>
</reference>
<sequence>MGKSTIQAGKRAAVDECGPRSCMDEDGCCVHCEAPRDEPHQPDCKPDCKNAGDLDDEPDDECDARPAEEESSVEFLVTSWGGGAVRVVGNREGVWAYCQMRVARRYREQVAEKMLAWLAEGAPSPHTVVAWHGETEFWSVDAIA</sequence>
<feature type="compositionally biased region" description="Basic and acidic residues" evidence="1">
    <location>
        <begin position="35"/>
        <end position="52"/>
    </location>
</feature>
<gene>
    <name evidence="2" type="ORF">GA0070610_1755</name>
</gene>
<evidence type="ECO:0000313" key="2">
    <source>
        <dbReference type="EMBL" id="SCG15521.1"/>
    </source>
</evidence>
<feature type="region of interest" description="Disordered" evidence="1">
    <location>
        <begin position="35"/>
        <end position="69"/>
    </location>
</feature>
<dbReference type="EMBL" id="LT607733">
    <property type="protein sequence ID" value="SCG15521.1"/>
    <property type="molecule type" value="Genomic_DNA"/>
</dbReference>
<evidence type="ECO:0000256" key="1">
    <source>
        <dbReference type="SAM" id="MobiDB-lite"/>
    </source>
</evidence>
<name>A0A1C5G6Y9_MICEH</name>
<feature type="compositionally biased region" description="Acidic residues" evidence="1">
    <location>
        <begin position="53"/>
        <end position="62"/>
    </location>
</feature>
<organism evidence="2 3">
    <name type="scientific">Micromonospora echinofusca</name>
    <dbReference type="NCBI Taxonomy" id="47858"/>
    <lineage>
        <taxon>Bacteria</taxon>
        <taxon>Bacillati</taxon>
        <taxon>Actinomycetota</taxon>
        <taxon>Actinomycetes</taxon>
        <taxon>Micromonosporales</taxon>
        <taxon>Micromonosporaceae</taxon>
        <taxon>Micromonospora</taxon>
    </lineage>
</organism>